<dbReference type="EMBL" id="QRPV01000006">
    <property type="protein sequence ID" value="RHM44341.1"/>
    <property type="molecule type" value="Genomic_DNA"/>
</dbReference>
<dbReference type="InterPro" id="IPR008969">
    <property type="entry name" value="CarboxyPept-like_regulatory"/>
</dbReference>
<gene>
    <name evidence="2" type="ORF">DWW18_18170</name>
    <name evidence="3" type="ORF">DWZ68_07200</name>
</gene>
<dbReference type="RefSeq" id="WP_118261402.1">
    <property type="nucleotide sequence ID" value="NZ_CABJDM010000006.1"/>
</dbReference>
<dbReference type="SUPFAM" id="SSF49464">
    <property type="entry name" value="Carboxypeptidase regulatory domain-like"/>
    <property type="match status" value="1"/>
</dbReference>
<keyword evidence="1" id="KW-0732">Signal</keyword>
<comment type="caution">
    <text evidence="2">The sequence shown here is derived from an EMBL/GenBank/DDBJ whole genome shotgun (WGS) entry which is preliminary data.</text>
</comment>
<proteinExistence type="predicted"/>
<sequence>MKSKLLSKRVLVLFILLLGFSPLSQAFAQFGITGTVTDWARNPIIGATVVIQGTNIGTTTDFDGHYTIYAIPGDTLIFSYLGMKTLKVGVRSFGSVINVVLQDDSFNFEISQNDPVINEPTIEYKAICPWHTRLYYIEKSPRIRVTPSNKSLNLRII</sequence>
<dbReference type="Pfam" id="PF13715">
    <property type="entry name" value="CarbopepD_reg_2"/>
    <property type="match status" value="1"/>
</dbReference>
<evidence type="ECO:0000313" key="2">
    <source>
        <dbReference type="EMBL" id="RGV31280.1"/>
    </source>
</evidence>
<dbReference type="STRING" id="1121130.GCA_000519105_01352"/>
<dbReference type="Proteomes" id="UP000286038">
    <property type="component" value="Unassembled WGS sequence"/>
</dbReference>
<dbReference type="AlphaFoldDB" id="A0A412WVD1"/>
<protein>
    <recommendedName>
        <fullName evidence="6">Carboxypeptidase-like regulatory domain-containing protein</fullName>
    </recommendedName>
</protein>
<evidence type="ECO:0000313" key="4">
    <source>
        <dbReference type="Proteomes" id="UP000283589"/>
    </source>
</evidence>
<dbReference type="Gene3D" id="2.60.40.1120">
    <property type="entry name" value="Carboxypeptidase-like, regulatory domain"/>
    <property type="match status" value="1"/>
</dbReference>
<dbReference type="EMBL" id="QRZA01000036">
    <property type="protein sequence ID" value="RGV31280.1"/>
    <property type="molecule type" value="Genomic_DNA"/>
</dbReference>
<evidence type="ECO:0000313" key="5">
    <source>
        <dbReference type="Proteomes" id="UP000286038"/>
    </source>
</evidence>
<dbReference type="Proteomes" id="UP000283589">
    <property type="component" value="Unassembled WGS sequence"/>
</dbReference>
<evidence type="ECO:0008006" key="6">
    <source>
        <dbReference type="Google" id="ProtNLM"/>
    </source>
</evidence>
<feature type="chain" id="PRO_5036349213" description="Carboxypeptidase-like regulatory domain-containing protein" evidence="1">
    <location>
        <begin position="27"/>
        <end position="157"/>
    </location>
</feature>
<feature type="signal peptide" evidence="1">
    <location>
        <begin position="1"/>
        <end position="26"/>
    </location>
</feature>
<organism evidence="2 4">
    <name type="scientific">Butyricimonas virosa</name>
    <dbReference type="NCBI Taxonomy" id="544645"/>
    <lineage>
        <taxon>Bacteria</taxon>
        <taxon>Pseudomonadati</taxon>
        <taxon>Bacteroidota</taxon>
        <taxon>Bacteroidia</taxon>
        <taxon>Bacteroidales</taxon>
        <taxon>Odoribacteraceae</taxon>
        <taxon>Butyricimonas</taxon>
    </lineage>
</organism>
<evidence type="ECO:0000313" key="3">
    <source>
        <dbReference type="EMBL" id="RHM44341.1"/>
    </source>
</evidence>
<evidence type="ECO:0000256" key="1">
    <source>
        <dbReference type="SAM" id="SignalP"/>
    </source>
</evidence>
<reference evidence="4 5" key="1">
    <citation type="submission" date="2018-08" db="EMBL/GenBank/DDBJ databases">
        <title>A genome reference for cultivated species of the human gut microbiota.</title>
        <authorList>
            <person name="Zou Y."/>
            <person name="Xue W."/>
            <person name="Luo G."/>
        </authorList>
    </citation>
    <scope>NUCLEOTIDE SEQUENCE [LARGE SCALE GENOMIC DNA]</scope>
    <source>
        <strain evidence="2 4">AF14-49</strain>
        <strain evidence="3 5">AF34-33</strain>
    </source>
</reference>
<name>A0A412WVD1_9BACT</name>
<accession>A0A412WVD1</accession>